<keyword evidence="3" id="KW-1185">Reference proteome</keyword>
<feature type="compositionally biased region" description="Basic and acidic residues" evidence="1">
    <location>
        <begin position="156"/>
        <end position="165"/>
    </location>
</feature>
<feature type="region of interest" description="Disordered" evidence="1">
    <location>
        <begin position="151"/>
        <end position="176"/>
    </location>
</feature>
<feature type="region of interest" description="Disordered" evidence="1">
    <location>
        <begin position="1"/>
        <end position="52"/>
    </location>
</feature>
<dbReference type="Proteomes" id="UP001305647">
    <property type="component" value="Unassembled WGS sequence"/>
</dbReference>
<evidence type="ECO:0000256" key="1">
    <source>
        <dbReference type="SAM" id="MobiDB-lite"/>
    </source>
</evidence>
<reference evidence="2" key="1">
    <citation type="journal article" date="2023" name="Mol. Phylogenet. Evol.">
        <title>Genome-scale phylogeny and comparative genomics of the fungal order Sordariales.</title>
        <authorList>
            <person name="Hensen N."/>
            <person name="Bonometti L."/>
            <person name="Westerberg I."/>
            <person name="Brannstrom I.O."/>
            <person name="Guillou S."/>
            <person name="Cros-Aarteil S."/>
            <person name="Calhoun S."/>
            <person name="Haridas S."/>
            <person name="Kuo A."/>
            <person name="Mondo S."/>
            <person name="Pangilinan J."/>
            <person name="Riley R."/>
            <person name="LaButti K."/>
            <person name="Andreopoulos B."/>
            <person name="Lipzen A."/>
            <person name="Chen C."/>
            <person name="Yan M."/>
            <person name="Daum C."/>
            <person name="Ng V."/>
            <person name="Clum A."/>
            <person name="Steindorff A."/>
            <person name="Ohm R.A."/>
            <person name="Martin F."/>
            <person name="Silar P."/>
            <person name="Natvig D.O."/>
            <person name="Lalanne C."/>
            <person name="Gautier V."/>
            <person name="Ament-Velasquez S.L."/>
            <person name="Kruys A."/>
            <person name="Hutchinson M.I."/>
            <person name="Powell A.J."/>
            <person name="Barry K."/>
            <person name="Miller A.N."/>
            <person name="Grigoriev I.V."/>
            <person name="Debuchy R."/>
            <person name="Gladieux P."/>
            <person name="Hiltunen Thoren M."/>
            <person name="Johannesson H."/>
        </authorList>
    </citation>
    <scope>NUCLEOTIDE SEQUENCE</scope>
    <source>
        <strain evidence="2">CBS 757.83</strain>
    </source>
</reference>
<name>A0AAN6T390_9PEZI</name>
<organism evidence="2 3">
    <name type="scientific">Parathielavia hyrcaniae</name>
    <dbReference type="NCBI Taxonomy" id="113614"/>
    <lineage>
        <taxon>Eukaryota</taxon>
        <taxon>Fungi</taxon>
        <taxon>Dikarya</taxon>
        <taxon>Ascomycota</taxon>
        <taxon>Pezizomycotina</taxon>
        <taxon>Sordariomycetes</taxon>
        <taxon>Sordariomycetidae</taxon>
        <taxon>Sordariales</taxon>
        <taxon>Chaetomiaceae</taxon>
        <taxon>Parathielavia</taxon>
    </lineage>
</organism>
<dbReference type="AlphaFoldDB" id="A0AAN6T390"/>
<gene>
    <name evidence="2" type="ORF">N658DRAFT_338758</name>
</gene>
<proteinExistence type="predicted"/>
<accession>A0AAN6T390</accession>
<evidence type="ECO:0000313" key="2">
    <source>
        <dbReference type="EMBL" id="KAK4102464.1"/>
    </source>
</evidence>
<evidence type="ECO:0000313" key="3">
    <source>
        <dbReference type="Proteomes" id="UP001305647"/>
    </source>
</evidence>
<comment type="caution">
    <text evidence="2">The sequence shown here is derived from an EMBL/GenBank/DDBJ whole genome shotgun (WGS) entry which is preliminary data.</text>
</comment>
<feature type="compositionally biased region" description="Polar residues" evidence="1">
    <location>
        <begin position="24"/>
        <end position="52"/>
    </location>
</feature>
<dbReference type="EMBL" id="MU863631">
    <property type="protein sequence ID" value="KAK4102464.1"/>
    <property type="molecule type" value="Genomic_DNA"/>
</dbReference>
<reference evidence="2" key="2">
    <citation type="submission" date="2023-05" db="EMBL/GenBank/DDBJ databases">
        <authorList>
            <consortium name="Lawrence Berkeley National Laboratory"/>
            <person name="Steindorff A."/>
            <person name="Hensen N."/>
            <person name="Bonometti L."/>
            <person name="Westerberg I."/>
            <person name="Brannstrom I.O."/>
            <person name="Guillou S."/>
            <person name="Cros-Aarteil S."/>
            <person name="Calhoun S."/>
            <person name="Haridas S."/>
            <person name="Kuo A."/>
            <person name="Mondo S."/>
            <person name="Pangilinan J."/>
            <person name="Riley R."/>
            <person name="Labutti K."/>
            <person name="Andreopoulos B."/>
            <person name="Lipzen A."/>
            <person name="Chen C."/>
            <person name="Yanf M."/>
            <person name="Daum C."/>
            <person name="Ng V."/>
            <person name="Clum A."/>
            <person name="Ohm R."/>
            <person name="Martin F."/>
            <person name="Silar P."/>
            <person name="Natvig D."/>
            <person name="Lalanne C."/>
            <person name="Gautier V."/>
            <person name="Ament-Velasquez S.L."/>
            <person name="Kruys A."/>
            <person name="Hutchinson M.I."/>
            <person name="Powell A.J."/>
            <person name="Barry K."/>
            <person name="Miller A.N."/>
            <person name="Grigoriev I.V."/>
            <person name="Debuchy R."/>
            <person name="Gladieux P."/>
            <person name="Thoren M.H."/>
            <person name="Johannesson H."/>
        </authorList>
    </citation>
    <scope>NUCLEOTIDE SEQUENCE</scope>
    <source>
        <strain evidence="2">CBS 757.83</strain>
    </source>
</reference>
<protein>
    <submittedName>
        <fullName evidence="2">Uncharacterized protein</fullName>
    </submittedName>
</protein>
<sequence>MLPTAPTLADAETGKTPILLPPKGTSSTAKAQYVDSSAQAGTSRANYVDNSTQTEPAACLSRLNSEDQLTSRSHLFKDTDLESPNPAGFPLWVNKVPNPADGSSVSLHKAGLGTCDSSFSNRRWDDETLKSRSKLLKQRLEYLALQLEASKMHWQQRRERERSQDSRPLSPTTPTT</sequence>